<dbReference type="AlphaFoldDB" id="A0A9X1KUG0"/>
<feature type="signal peptide" evidence="1">
    <location>
        <begin position="1"/>
        <end position="18"/>
    </location>
</feature>
<keyword evidence="1" id="KW-0732">Signal</keyword>
<reference evidence="2" key="1">
    <citation type="submission" date="2021-09" db="EMBL/GenBank/DDBJ databases">
        <title>Fulvivirga sp. isolated from coastal sediment.</title>
        <authorList>
            <person name="Yu H."/>
        </authorList>
    </citation>
    <scope>NUCLEOTIDE SEQUENCE</scope>
    <source>
        <strain evidence="2">1062</strain>
    </source>
</reference>
<keyword evidence="3" id="KW-1185">Reference proteome</keyword>
<dbReference type="PROSITE" id="PS51257">
    <property type="entry name" value="PROKAR_LIPOPROTEIN"/>
    <property type="match status" value="1"/>
</dbReference>
<evidence type="ECO:0000313" key="3">
    <source>
        <dbReference type="Proteomes" id="UP001139409"/>
    </source>
</evidence>
<comment type="caution">
    <text evidence="2">The sequence shown here is derived from an EMBL/GenBank/DDBJ whole genome shotgun (WGS) entry which is preliminary data.</text>
</comment>
<name>A0A9X1KUG0_9BACT</name>
<dbReference type="RefSeq" id="WP_225696575.1">
    <property type="nucleotide sequence ID" value="NZ_JAIXNE010000001.1"/>
</dbReference>
<dbReference type="EMBL" id="JAIXNE010000001">
    <property type="protein sequence ID" value="MCA6073458.1"/>
    <property type="molecule type" value="Genomic_DNA"/>
</dbReference>
<gene>
    <name evidence="2" type="ORF">LDX50_01175</name>
</gene>
<organism evidence="2 3">
    <name type="scientific">Fulvivirga sedimenti</name>
    <dbReference type="NCBI Taxonomy" id="2879465"/>
    <lineage>
        <taxon>Bacteria</taxon>
        <taxon>Pseudomonadati</taxon>
        <taxon>Bacteroidota</taxon>
        <taxon>Cytophagia</taxon>
        <taxon>Cytophagales</taxon>
        <taxon>Fulvivirgaceae</taxon>
        <taxon>Fulvivirga</taxon>
    </lineage>
</organism>
<evidence type="ECO:0000313" key="2">
    <source>
        <dbReference type="EMBL" id="MCA6073458.1"/>
    </source>
</evidence>
<evidence type="ECO:0008006" key="4">
    <source>
        <dbReference type="Google" id="ProtNLM"/>
    </source>
</evidence>
<feature type="chain" id="PRO_5040819771" description="DUF4136 domain-containing protein" evidence="1">
    <location>
        <begin position="19"/>
        <end position="223"/>
    </location>
</feature>
<accession>A0A9X1KUG0</accession>
<sequence length="223" mass="25013">MKNFAYLLLLILFGTSCASSLKIDASMKMNDEPADRYSKLAVLVMSPRESVRANLEEAIATEFRTRGIKAVSTFTMFPLANRMNEIELDITPEERAAAIREKIQSREIDGLMIIALLNSEQETRYVQGPSLSVGAPTVIYDSPIYNQPYSGYYTYALATVYGKGYYETSSTYFIEANMYNASTENLFYTAQVTLKDPGRMGEESEKFAAMIVDDVLRKQAVAK</sequence>
<proteinExistence type="predicted"/>
<protein>
    <recommendedName>
        <fullName evidence="4">DUF4136 domain-containing protein</fullName>
    </recommendedName>
</protein>
<dbReference type="Proteomes" id="UP001139409">
    <property type="component" value="Unassembled WGS sequence"/>
</dbReference>
<evidence type="ECO:0000256" key="1">
    <source>
        <dbReference type="SAM" id="SignalP"/>
    </source>
</evidence>